<evidence type="ECO:0000313" key="4">
    <source>
        <dbReference type="Proteomes" id="UP000244193"/>
    </source>
</evidence>
<name>A0A2S0RB38_9FLAO</name>
<feature type="domain" description="Response regulatory" evidence="2">
    <location>
        <begin position="7"/>
        <end position="127"/>
    </location>
</feature>
<dbReference type="EMBL" id="CP028811">
    <property type="protein sequence ID" value="AWA28789.1"/>
    <property type="molecule type" value="Genomic_DNA"/>
</dbReference>
<sequence>MKDKPLLIVLAEDDGDDRLLFSEALHELGYNARLLVADNGIKLMEVLLQSEELPSIVFTDLNMPLKDGIDSVRDIRAYERFRLLPLIVFSTSYDVAVGEKLRQLGATHYFLKPNAFNELMAVIGLAIDTVVNPQSSSQPFVLNA</sequence>
<protein>
    <submittedName>
        <fullName evidence="3">Response regulator</fullName>
    </submittedName>
</protein>
<accession>A0A2S0RB38</accession>
<dbReference type="PANTHER" id="PTHR44520:SF1">
    <property type="entry name" value="TWO-COMPONENT SYSTEM REGULATORY PROTEIN"/>
    <property type="match status" value="1"/>
</dbReference>
<dbReference type="InterPro" id="IPR011006">
    <property type="entry name" value="CheY-like_superfamily"/>
</dbReference>
<dbReference type="SMART" id="SM00448">
    <property type="entry name" value="REC"/>
    <property type="match status" value="1"/>
</dbReference>
<evidence type="ECO:0000259" key="2">
    <source>
        <dbReference type="PROSITE" id="PS50110"/>
    </source>
</evidence>
<dbReference type="Pfam" id="PF00072">
    <property type="entry name" value="Response_reg"/>
    <property type="match status" value="1"/>
</dbReference>
<evidence type="ECO:0000313" key="3">
    <source>
        <dbReference type="EMBL" id="AWA28789.1"/>
    </source>
</evidence>
<proteinExistence type="predicted"/>
<keyword evidence="4" id="KW-1185">Reference proteome</keyword>
<feature type="modified residue" description="4-aspartylphosphate" evidence="1">
    <location>
        <position position="60"/>
    </location>
</feature>
<keyword evidence="1" id="KW-0597">Phosphoprotein</keyword>
<reference evidence="3 4" key="1">
    <citation type="submission" date="2018-04" db="EMBL/GenBank/DDBJ databases">
        <title>Genome sequencing of Flavobacterium sp. HYN0048.</title>
        <authorList>
            <person name="Yi H."/>
            <person name="Baek C."/>
        </authorList>
    </citation>
    <scope>NUCLEOTIDE SEQUENCE [LARGE SCALE GENOMIC DNA]</scope>
    <source>
        <strain evidence="3 4">HYN0048</strain>
    </source>
</reference>
<dbReference type="PANTHER" id="PTHR44520">
    <property type="entry name" value="RESPONSE REGULATOR RCP1-RELATED"/>
    <property type="match status" value="1"/>
</dbReference>
<dbReference type="InterPro" id="IPR052893">
    <property type="entry name" value="TCS_response_regulator"/>
</dbReference>
<gene>
    <name evidence="3" type="ORF">HYN48_01060</name>
</gene>
<dbReference type="Gene3D" id="3.40.50.2300">
    <property type="match status" value="1"/>
</dbReference>
<dbReference type="Proteomes" id="UP000244193">
    <property type="component" value="Chromosome"/>
</dbReference>
<dbReference type="GO" id="GO:0000160">
    <property type="term" value="P:phosphorelay signal transduction system"/>
    <property type="evidence" value="ECO:0007669"/>
    <property type="project" value="InterPro"/>
</dbReference>
<dbReference type="AlphaFoldDB" id="A0A2S0RB38"/>
<evidence type="ECO:0000256" key="1">
    <source>
        <dbReference type="PROSITE-ProRule" id="PRU00169"/>
    </source>
</evidence>
<dbReference type="KEGG" id="fmg:HYN48_01060"/>
<dbReference type="SUPFAM" id="SSF52172">
    <property type="entry name" value="CheY-like"/>
    <property type="match status" value="1"/>
</dbReference>
<dbReference type="PROSITE" id="PS50110">
    <property type="entry name" value="RESPONSE_REGULATORY"/>
    <property type="match status" value="1"/>
</dbReference>
<dbReference type="RefSeq" id="WP_108369376.1">
    <property type="nucleotide sequence ID" value="NZ_CP028811.1"/>
</dbReference>
<dbReference type="OrthoDB" id="7631574at2"/>
<organism evidence="3 4">
    <name type="scientific">Flavobacterium magnum</name>
    <dbReference type="NCBI Taxonomy" id="2162713"/>
    <lineage>
        <taxon>Bacteria</taxon>
        <taxon>Pseudomonadati</taxon>
        <taxon>Bacteroidota</taxon>
        <taxon>Flavobacteriia</taxon>
        <taxon>Flavobacteriales</taxon>
        <taxon>Flavobacteriaceae</taxon>
        <taxon>Flavobacterium</taxon>
    </lineage>
</organism>
<dbReference type="InterPro" id="IPR001789">
    <property type="entry name" value="Sig_transdc_resp-reg_receiver"/>
</dbReference>